<evidence type="ECO:0000313" key="8">
    <source>
        <dbReference type="EMBL" id="SHG66504.1"/>
    </source>
</evidence>
<evidence type="ECO:0000313" key="9">
    <source>
        <dbReference type="Proteomes" id="UP000199758"/>
    </source>
</evidence>
<evidence type="ECO:0000256" key="3">
    <source>
        <dbReference type="ARBA" id="ARBA00022692"/>
    </source>
</evidence>
<comment type="subcellular location">
    <subcellularLocation>
        <location evidence="1">Membrane</location>
        <topology evidence="1">Multi-pass membrane protein</topology>
    </subcellularLocation>
</comment>
<organism evidence="8 9">
    <name type="scientific">Hydrocarboniphaga daqingensis</name>
    <dbReference type="NCBI Taxonomy" id="490188"/>
    <lineage>
        <taxon>Bacteria</taxon>
        <taxon>Pseudomonadati</taxon>
        <taxon>Pseudomonadota</taxon>
        <taxon>Gammaproteobacteria</taxon>
        <taxon>Nevskiales</taxon>
        <taxon>Nevskiaceae</taxon>
        <taxon>Hydrocarboniphaga</taxon>
    </lineage>
</organism>
<feature type="transmembrane region" description="Helical" evidence="7">
    <location>
        <begin position="31"/>
        <end position="48"/>
    </location>
</feature>
<comment type="similarity">
    <text evidence="2">Belongs to the major facilitator superfamily. Proton-dependent oligopeptide transporter (POT/PTR) (TC 2.A.17) family.</text>
</comment>
<feature type="transmembrane region" description="Helical" evidence="7">
    <location>
        <begin position="179"/>
        <end position="197"/>
    </location>
</feature>
<keyword evidence="6 7" id="KW-0472">Membrane</keyword>
<dbReference type="NCBIfam" id="TIGR00924">
    <property type="entry name" value="yjdL_sub1_fam"/>
    <property type="match status" value="1"/>
</dbReference>
<keyword evidence="4" id="KW-0571">Peptide transport</keyword>
<evidence type="ECO:0000256" key="6">
    <source>
        <dbReference type="ARBA" id="ARBA00023136"/>
    </source>
</evidence>
<dbReference type="InterPro" id="IPR036259">
    <property type="entry name" value="MFS_trans_sf"/>
</dbReference>
<sequence>MTSASVAAPARSDKMPSGIPFIIVNEFAERFCFYGINAILVQYMIQFLHFGDAKAQGWQAMFKSAAYLFPLLGAMVSDIFLAKFRTIIYFSIVYVIGCTTLALGSTPTMLVVGMFLMAFGTGGIKPCVSTNVGDQFTSANAHLIERAFSYFYLSINLGSSISIYFCPQLLSDPDYGPRFAFGMPALMMALATLVFWLGRKRFAIVPAAMTNPGWAPLGFIAFFLALLAISAAIFLATNFLFALLMMLAMLAASAAICMNTPLGKALPSELLAWLQRSFTGEHLSIVLRLSVLFLFVAFFWALWDQSNGNSWTVQAQSGLMDKHLFGFLGGVFPALATYEMLPAQLQVVNGLYIIVMIPIFSFGIYPLLGKFFAVTPLRKIGMGFFITASSFVVVAWIEQRIQSGHVVSLWWQISAYGVLTAAEVLVSITCLEYAYKQAPPVMKSTIMSLFLVSTSLGNALTATVNALMVEPLQASSVETGAQTWATMSAVDDFVTGQKIDFAGDNGVTITDVDGTAAPLAGTFLIGEIDAAGKRIRLLDKVERRDVVSSGAFAADKADVSTYALVGPVYFLFFAALMGGMAVLFIFFAVSIKERTFVRDDA</sequence>
<dbReference type="InterPro" id="IPR005279">
    <property type="entry name" value="Dipep/tripep_permease"/>
</dbReference>
<dbReference type="PANTHER" id="PTHR11654">
    <property type="entry name" value="OLIGOPEPTIDE TRANSPORTER-RELATED"/>
    <property type="match status" value="1"/>
</dbReference>
<keyword evidence="5 7" id="KW-1133">Transmembrane helix</keyword>
<keyword evidence="3 7" id="KW-0812">Transmembrane</keyword>
<name>A0A1M5LN32_9GAMM</name>
<feature type="transmembrane region" description="Helical" evidence="7">
    <location>
        <begin position="243"/>
        <end position="262"/>
    </location>
</feature>
<reference evidence="8 9" key="1">
    <citation type="submission" date="2016-11" db="EMBL/GenBank/DDBJ databases">
        <authorList>
            <person name="Jaros S."/>
            <person name="Januszkiewicz K."/>
            <person name="Wedrychowicz H."/>
        </authorList>
    </citation>
    <scope>NUCLEOTIDE SEQUENCE [LARGE SCALE GENOMIC DNA]</scope>
    <source>
        <strain evidence="8 9">CGMCC 1.7049</strain>
    </source>
</reference>
<dbReference type="STRING" id="490188.SAMN04488068_1001"/>
<feature type="transmembrane region" description="Helical" evidence="7">
    <location>
        <begin position="60"/>
        <end position="81"/>
    </location>
</feature>
<dbReference type="Pfam" id="PF00854">
    <property type="entry name" value="PTR2"/>
    <property type="match status" value="1"/>
</dbReference>
<keyword evidence="4" id="KW-0653">Protein transport</keyword>
<dbReference type="SUPFAM" id="SSF103473">
    <property type="entry name" value="MFS general substrate transporter"/>
    <property type="match status" value="1"/>
</dbReference>
<dbReference type="EMBL" id="FQWZ01000002">
    <property type="protein sequence ID" value="SHG66504.1"/>
    <property type="molecule type" value="Genomic_DNA"/>
</dbReference>
<feature type="transmembrane region" description="Helical" evidence="7">
    <location>
        <begin position="409"/>
        <end position="434"/>
    </location>
</feature>
<dbReference type="Proteomes" id="UP000199758">
    <property type="component" value="Unassembled WGS sequence"/>
</dbReference>
<protein>
    <submittedName>
        <fullName evidence="8">Proton-dependent oligopeptide transporter, POT family</fullName>
    </submittedName>
</protein>
<dbReference type="GO" id="GO:0015833">
    <property type="term" value="P:peptide transport"/>
    <property type="evidence" value="ECO:0007669"/>
    <property type="project" value="UniProtKB-KW"/>
</dbReference>
<feature type="transmembrane region" description="Helical" evidence="7">
    <location>
        <begin position="324"/>
        <end position="341"/>
    </location>
</feature>
<feature type="transmembrane region" description="Helical" evidence="7">
    <location>
        <begin position="147"/>
        <end position="167"/>
    </location>
</feature>
<keyword evidence="4" id="KW-0813">Transport</keyword>
<evidence type="ECO:0000256" key="4">
    <source>
        <dbReference type="ARBA" id="ARBA00022856"/>
    </source>
</evidence>
<dbReference type="Gene3D" id="1.20.1250.20">
    <property type="entry name" value="MFS general substrate transporter like domains"/>
    <property type="match status" value="1"/>
</dbReference>
<feature type="transmembrane region" description="Helical" evidence="7">
    <location>
        <begin position="217"/>
        <end position="236"/>
    </location>
</feature>
<dbReference type="RefSeq" id="WP_072894786.1">
    <property type="nucleotide sequence ID" value="NZ_FQWZ01000002.1"/>
</dbReference>
<dbReference type="GO" id="GO:0016020">
    <property type="term" value="C:membrane"/>
    <property type="evidence" value="ECO:0007669"/>
    <property type="project" value="UniProtKB-SubCell"/>
</dbReference>
<proteinExistence type="inferred from homology"/>
<feature type="transmembrane region" description="Helical" evidence="7">
    <location>
        <begin position="347"/>
        <end position="368"/>
    </location>
</feature>
<accession>A0A1M5LN32</accession>
<evidence type="ECO:0000256" key="1">
    <source>
        <dbReference type="ARBA" id="ARBA00004141"/>
    </source>
</evidence>
<dbReference type="InterPro" id="IPR000109">
    <property type="entry name" value="POT_fam"/>
</dbReference>
<feature type="transmembrane region" description="Helical" evidence="7">
    <location>
        <begin position="568"/>
        <end position="589"/>
    </location>
</feature>
<evidence type="ECO:0000256" key="5">
    <source>
        <dbReference type="ARBA" id="ARBA00022989"/>
    </source>
</evidence>
<dbReference type="GO" id="GO:1904680">
    <property type="term" value="F:peptide transmembrane transporter activity"/>
    <property type="evidence" value="ECO:0007669"/>
    <property type="project" value="InterPro"/>
</dbReference>
<feature type="transmembrane region" description="Helical" evidence="7">
    <location>
        <begin position="380"/>
        <end position="397"/>
    </location>
</feature>
<feature type="transmembrane region" description="Helical" evidence="7">
    <location>
        <begin position="446"/>
        <end position="468"/>
    </location>
</feature>
<dbReference type="OrthoDB" id="5351355at2"/>
<evidence type="ECO:0000256" key="2">
    <source>
        <dbReference type="ARBA" id="ARBA00005982"/>
    </source>
</evidence>
<gene>
    <name evidence="8" type="ORF">SAMN04488068_1001</name>
</gene>
<keyword evidence="9" id="KW-1185">Reference proteome</keyword>
<feature type="transmembrane region" description="Helical" evidence="7">
    <location>
        <begin position="88"/>
        <end position="116"/>
    </location>
</feature>
<feature type="transmembrane region" description="Helical" evidence="7">
    <location>
        <begin position="282"/>
        <end position="303"/>
    </location>
</feature>
<evidence type="ECO:0000256" key="7">
    <source>
        <dbReference type="SAM" id="Phobius"/>
    </source>
</evidence>
<dbReference type="AlphaFoldDB" id="A0A1M5LN32"/>